<dbReference type="Gene3D" id="3.40.50.10400">
    <property type="entry name" value="Hypothetical protein PA1492"/>
    <property type="match status" value="1"/>
</dbReference>
<name>A0A174ZJ02_9FIRM</name>
<organism evidence="2 3">
    <name type="scientific">Lachnospira eligens</name>
    <dbReference type="NCBI Taxonomy" id="39485"/>
    <lineage>
        <taxon>Bacteria</taxon>
        <taxon>Bacillati</taxon>
        <taxon>Bacillota</taxon>
        <taxon>Clostridia</taxon>
        <taxon>Lachnospirales</taxon>
        <taxon>Lachnospiraceae</taxon>
        <taxon>Lachnospira</taxon>
    </lineage>
</organism>
<accession>A0A174ZJ02</accession>
<dbReference type="Proteomes" id="UP000095780">
    <property type="component" value="Unassembled WGS sequence"/>
</dbReference>
<dbReference type="EMBL" id="CZBV01000004">
    <property type="protein sequence ID" value="CUQ85932.1"/>
    <property type="molecule type" value="Genomic_DNA"/>
</dbReference>
<dbReference type="Pfam" id="PF24963">
    <property type="entry name" value="DUF7768"/>
    <property type="match status" value="1"/>
</dbReference>
<sequence>MKIIYICSPYHAGSEKILKRNIEYAKELTREILLRGDAAITVHLYMTQCLSEENEKERNIGLTAGMDILRRCDGIIVGEKFGISEGMSKEIRCAKDGNMTIEYRD</sequence>
<evidence type="ECO:0000313" key="3">
    <source>
        <dbReference type="Proteomes" id="UP000095780"/>
    </source>
</evidence>
<feature type="domain" description="DUF7768" evidence="1">
    <location>
        <begin position="2"/>
        <end position="104"/>
    </location>
</feature>
<dbReference type="RefSeq" id="WP_055287215.1">
    <property type="nucleotide sequence ID" value="NZ_CABIXW010000004.1"/>
</dbReference>
<evidence type="ECO:0000259" key="1">
    <source>
        <dbReference type="Pfam" id="PF24963"/>
    </source>
</evidence>
<proteinExistence type="predicted"/>
<protein>
    <recommendedName>
        <fullName evidence="1">DUF7768 domain-containing protein</fullName>
    </recommendedName>
</protein>
<reference evidence="2 3" key="1">
    <citation type="submission" date="2015-09" db="EMBL/GenBank/DDBJ databases">
        <authorList>
            <consortium name="Pathogen Informatics"/>
        </authorList>
    </citation>
    <scope>NUCLEOTIDE SEQUENCE [LARGE SCALE GENOMIC DNA]</scope>
    <source>
        <strain evidence="2 3">2789STDY5834878</strain>
    </source>
</reference>
<dbReference type="InterPro" id="IPR056670">
    <property type="entry name" value="DUF7768"/>
</dbReference>
<evidence type="ECO:0000313" key="2">
    <source>
        <dbReference type="EMBL" id="CUQ85932.1"/>
    </source>
</evidence>
<dbReference type="AlphaFoldDB" id="A0A174ZJ02"/>
<gene>
    <name evidence="2" type="ORF">ERS852492_01739</name>
</gene>